<keyword evidence="4" id="KW-1185">Reference proteome</keyword>
<dbReference type="InterPro" id="IPR001251">
    <property type="entry name" value="CRAL-TRIO_dom"/>
</dbReference>
<dbReference type="GeneID" id="114334456"/>
<evidence type="ECO:0000313" key="4">
    <source>
        <dbReference type="Proteomes" id="UP001652700"/>
    </source>
</evidence>
<dbReference type="CDD" id="cd00170">
    <property type="entry name" value="SEC14"/>
    <property type="match status" value="1"/>
</dbReference>
<dbReference type="GO" id="GO:0016020">
    <property type="term" value="C:membrane"/>
    <property type="evidence" value="ECO:0007669"/>
    <property type="project" value="TreeGrafter"/>
</dbReference>
<dbReference type="Pfam" id="PF00650">
    <property type="entry name" value="CRAL_TRIO"/>
    <property type="match status" value="1"/>
</dbReference>
<dbReference type="Gene3D" id="3.40.525.10">
    <property type="entry name" value="CRAL-TRIO lipid binding domain"/>
    <property type="match status" value="1"/>
</dbReference>
<sequence length="297" mass="34081">MKEIPVDELYKRDDKLKKEDVLSLMEWMEKQPHLPKISELQTALFLHSCYYSNEAAKYTIDTHFTVKTLCPDVFGSKDVKNDNLLQIAMKTVFVGPVPKPPQSNDIILFGKLMDFNPDNYTLAPQVNLFDLATMMYYLEHGPADGVHIVLDMKGVVFAHFLKLNPVVIKKFLYYLQEGMPIRLKTLHFINIVSFMDKILALMKPFMKKELIDSLHLHIDAESAFKHIPKEMFPQEYGGPCESTKIIQEKIRSKILDNADYVAHLTNQVVDESKRQGKPKNAGDLFGVEGSFKKLEVD</sequence>
<name>A0A6P7FZT0_DIAVI</name>
<feature type="region of interest" description="Disordered" evidence="1">
    <location>
        <begin position="271"/>
        <end position="297"/>
    </location>
</feature>
<dbReference type="AlphaFoldDB" id="A0A6P7FZT0"/>
<dbReference type="Gene3D" id="1.20.5.1200">
    <property type="entry name" value="Alpha-tocopherol transfer"/>
    <property type="match status" value="1"/>
</dbReference>
<dbReference type="SUPFAM" id="SSF46938">
    <property type="entry name" value="CRAL/TRIO N-terminal domain"/>
    <property type="match status" value="1"/>
</dbReference>
<evidence type="ECO:0000259" key="2">
    <source>
        <dbReference type="PROSITE" id="PS50191"/>
    </source>
</evidence>
<dbReference type="Proteomes" id="UP001652700">
    <property type="component" value="Unplaced"/>
</dbReference>
<dbReference type="InParanoid" id="A0A6P7FZT0"/>
<proteinExistence type="predicted"/>
<dbReference type="OrthoDB" id="6432525at2759"/>
<dbReference type="GO" id="GO:1902936">
    <property type="term" value="F:phosphatidylinositol bisphosphate binding"/>
    <property type="evidence" value="ECO:0007669"/>
    <property type="project" value="TreeGrafter"/>
</dbReference>
<dbReference type="RefSeq" id="XP_028140297.1">
    <property type="nucleotide sequence ID" value="XM_028284496.1"/>
</dbReference>
<dbReference type="PRINTS" id="PR00180">
    <property type="entry name" value="CRETINALDHBP"/>
</dbReference>
<dbReference type="PANTHER" id="PTHR10174:SF213">
    <property type="entry name" value="CRAL-TRIO DOMAIN-CONTAINING PROTEIN"/>
    <property type="match status" value="1"/>
</dbReference>
<dbReference type="KEGG" id="dvv:114334456"/>
<dbReference type="InterPro" id="IPR036273">
    <property type="entry name" value="CRAL/TRIO_N_dom_sf"/>
</dbReference>
<protein>
    <submittedName>
        <fullName evidence="5">Alpha-tocopherol transfer protein-like</fullName>
    </submittedName>
</protein>
<dbReference type="SUPFAM" id="SSF52087">
    <property type="entry name" value="CRAL/TRIO domain"/>
    <property type="match status" value="1"/>
</dbReference>
<evidence type="ECO:0000313" key="3">
    <source>
        <dbReference type="EnsemblMetazoa" id="XP_028140297.1"/>
    </source>
</evidence>
<accession>A0A6P7FZT0</accession>
<dbReference type="EnsemblMetazoa" id="XM_028284496.2">
    <property type="protein sequence ID" value="XP_028140297.1"/>
    <property type="gene ID" value="LOC114334456"/>
</dbReference>
<reference evidence="3" key="2">
    <citation type="submission" date="2025-05" db="UniProtKB">
        <authorList>
            <consortium name="EnsemblMetazoa"/>
        </authorList>
    </citation>
    <scope>IDENTIFICATION</scope>
</reference>
<reference evidence="5" key="1">
    <citation type="submission" date="2025-04" db="UniProtKB">
        <authorList>
            <consortium name="RefSeq"/>
        </authorList>
    </citation>
    <scope>IDENTIFICATION</scope>
    <source>
        <tissue evidence="5">Whole insect</tissue>
    </source>
</reference>
<organism evidence="5">
    <name type="scientific">Diabrotica virgifera virgifera</name>
    <name type="common">western corn rootworm</name>
    <dbReference type="NCBI Taxonomy" id="50390"/>
    <lineage>
        <taxon>Eukaryota</taxon>
        <taxon>Metazoa</taxon>
        <taxon>Ecdysozoa</taxon>
        <taxon>Arthropoda</taxon>
        <taxon>Hexapoda</taxon>
        <taxon>Insecta</taxon>
        <taxon>Pterygota</taxon>
        <taxon>Neoptera</taxon>
        <taxon>Endopterygota</taxon>
        <taxon>Coleoptera</taxon>
        <taxon>Polyphaga</taxon>
        <taxon>Cucujiformia</taxon>
        <taxon>Chrysomeloidea</taxon>
        <taxon>Chrysomelidae</taxon>
        <taxon>Galerucinae</taxon>
        <taxon>Diabroticina</taxon>
        <taxon>Diabroticites</taxon>
        <taxon>Diabrotica</taxon>
    </lineage>
</organism>
<gene>
    <name evidence="5" type="primary">LOC114334456</name>
</gene>
<feature type="domain" description="CRAL-TRIO" evidence="2">
    <location>
        <begin position="81"/>
        <end position="244"/>
    </location>
</feature>
<dbReference type="PROSITE" id="PS50191">
    <property type="entry name" value="CRAL_TRIO"/>
    <property type="match status" value="1"/>
</dbReference>
<evidence type="ECO:0000256" key="1">
    <source>
        <dbReference type="SAM" id="MobiDB-lite"/>
    </source>
</evidence>
<dbReference type="PANTHER" id="PTHR10174">
    <property type="entry name" value="ALPHA-TOCOPHEROL TRANSFER PROTEIN-RELATED"/>
    <property type="match status" value="1"/>
</dbReference>
<evidence type="ECO:0000313" key="5">
    <source>
        <dbReference type="RefSeq" id="XP_028140297.1"/>
    </source>
</evidence>
<dbReference type="InterPro" id="IPR036865">
    <property type="entry name" value="CRAL-TRIO_dom_sf"/>
</dbReference>